<dbReference type="NCBIfam" id="NF006003">
    <property type="entry name" value="PRK08133.1"/>
    <property type="match status" value="1"/>
</dbReference>
<dbReference type="InterPro" id="IPR054542">
    <property type="entry name" value="Cys_met_metab_PP"/>
</dbReference>
<proteinExistence type="inferred from homology"/>
<keyword evidence="3" id="KW-0028">Amino-acid biosynthesis</keyword>
<dbReference type="GO" id="GO:0005737">
    <property type="term" value="C:cytoplasm"/>
    <property type="evidence" value="ECO:0007669"/>
    <property type="project" value="TreeGrafter"/>
</dbReference>
<evidence type="ECO:0000313" key="6">
    <source>
        <dbReference type="EMBL" id="TSJ48139.1"/>
    </source>
</evidence>
<evidence type="ECO:0000256" key="4">
    <source>
        <dbReference type="PIRSR" id="PIRSR001434-2"/>
    </source>
</evidence>
<dbReference type="GO" id="GO:0019346">
    <property type="term" value="P:transsulfuration"/>
    <property type="evidence" value="ECO:0007669"/>
    <property type="project" value="InterPro"/>
</dbReference>
<organism evidence="6 7">
    <name type="scientific">Fluviicola chungangensis</name>
    <dbReference type="NCBI Taxonomy" id="2597671"/>
    <lineage>
        <taxon>Bacteria</taxon>
        <taxon>Pseudomonadati</taxon>
        <taxon>Bacteroidota</taxon>
        <taxon>Flavobacteriia</taxon>
        <taxon>Flavobacteriales</taxon>
        <taxon>Crocinitomicaceae</taxon>
        <taxon>Fluviicola</taxon>
    </lineage>
</organism>
<dbReference type="FunFam" id="3.40.640.10:FF:000046">
    <property type="entry name" value="Cystathionine gamma-lyase"/>
    <property type="match status" value="1"/>
</dbReference>
<keyword evidence="3" id="KW-0486">Methionine biosynthesis</keyword>
<dbReference type="EC" id="2.5.1.-" evidence="3"/>
<evidence type="ECO:0000256" key="2">
    <source>
        <dbReference type="ARBA" id="ARBA00022898"/>
    </source>
</evidence>
<dbReference type="EMBL" id="VLPL01000001">
    <property type="protein sequence ID" value="TSJ48139.1"/>
    <property type="molecule type" value="Genomic_DNA"/>
</dbReference>
<dbReference type="UniPathway" id="UPA00051">
    <property type="reaction ID" value="UER00449"/>
</dbReference>
<dbReference type="GO" id="GO:0030170">
    <property type="term" value="F:pyridoxal phosphate binding"/>
    <property type="evidence" value="ECO:0007669"/>
    <property type="project" value="UniProtKB-UniRule"/>
</dbReference>
<dbReference type="AlphaFoldDB" id="A0A556N7Z3"/>
<dbReference type="RefSeq" id="WP_144331674.1">
    <property type="nucleotide sequence ID" value="NZ_VLPL01000001.1"/>
</dbReference>
<evidence type="ECO:0000256" key="3">
    <source>
        <dbReference type="HAMAP-Rule" id="MF_02056"/>
    </source>
</evidence>
<dbReference type="Gene3D" id="3.40.640.10">
    <property type="entry name" value="Type I PLP-dependent aspartate aminotransferase-like (Major domain)"/>
    <property type="match status" value="1"/>
</dbReference>
<comment type="caution">
    <text evidence="6">The sequence shown here is derived from an EMBL/GenBank/DDBJ whole genome shotgun (WGS) entry which is preliminary data.</text>
</comment>
<dbReference type="CDD" id="cd00614">
    <property type="entry name" value="CGS_like"/>
    <property type="match status" value="1"/>
</dbReference>
<dbReference type="PANTHER" id="PTHR11808:SF80">
    <property type="entry name" value="CYSTATHIONINE GAMMA-LYASE"/>
    <property type="match status" value="1"/>
</dbReference>
<dbReference type="InterPro" id="IPR000277">
    <property type="entry name" value="Cys/Met-Metab_PyrdxlP-dep_enz"/>
</dbReference>
<evidence type="ECO:0000313" key="7">
    <source>
        <dbReference type="Proteomes" id="UP000316008"/>
    </source>
</evidence>
<comment type="subunit">
    <text evidence="3">Homotetramer.</text>
</comment>
<dbReference type="InterPro" id="IPR015422">
    <property type="entry name" value="PyrdxlP-dep_Trfase_small"/>
</dbReference>
<dbReference type="InterPro" id="IPR015424">
    <property type="entry name" value="PyrdxlP-dep_Trfase"/>
</dbReference>
<dbReference type="Pfam" id="PF01053">
    <property type="entry name" value="Cys_Met_Meta_PP"/>
    <property type="match status" value="1"/>
</dbReference>
<accession>A0A556N7Z3</accession>
<reference evidence="6 7" key="1">
    <citation type="submission" date="2019-07" db="EMBL/GenBank/DDBJ databases">
        <authorList>
            <person name="Huq M.A."/>
        </authorList>
    </citation>
    <scope>NUCLEOTIDE SEQUENCE [LARGE SCALE GENOMIC DNA]</scope>
    <source>
        <strain evidence="6 7">MAH-3</strain>
    </source>
</reference>
<evidence type="ECO:0000256" key="5">
    <source>
        <dbReference type="RuleBase" id="RU362118"/>
    </source>
</evidence>
<name>A0A556N7Z3_9FLAO</name>
<keyword evidence="2 3" id="KW-0663">Pyridoxal phosphate</keyword>
<feature type="modified residue" description="N6-(pyridoxal phosphate)lysine" evidence="3 4">
    <location>
        <position position="206"/>
    </location>
</feature>
<dbReference type="PIRSF" id="PIRSF001434">
    <property type="entry name" value="CGS"/>
    <property type="match status" value="1"/>
</dbReference>
<dbReference type="Proteomes" id="UP000316008">
    <property type="component" value="Unassembled WGS sequence"/>
</dbReference>
<dbReference type="SUPFAM" id="SSF53383">
    <property type="entry name" value="PLP-dependent transferases"/>
    <property type="match status" value="1"/>
</dbReference>
<dbReference type="GO" id="GO:0071268">
    <property type="term" value="P:homocysteine biosynthetic process"/>
    <property type="evidence" value="ECO:0007669"/>
    <property type="project" value="InterPro"/>
</dbReference>
<dbReference type="InterPro" id="IPR015421">
    <property type="entry name" value="PyrdxlP-dep_Trfase_major"/>
</dbReference>
<comment type="similarity">
    <text evidence="3">Belongs to the trans-sulfuration enzymes family. MetZ subfamily.</text>
</comment>
<comment type="pathway">
    <text evidence="3">Amino-acid biosynthesis; L-methionine biosynthesis via de novo pathway; L-homocysteine from O-succinyl-L-homoserine: step 1/1.</text>
</comment>
<keyword evidence="3" id="KW-0808">Transferase</keyword>
<comment type="cofactor">
    <cofactor evidence="1 3 5">
        <name>pyridoxal 5'-phosphate</name>
        <dbReference type="ChEBI" id="CHEBI:597326"/>
    </cofactor>
</comment>
<dbReference type="GO" id="GO:0016765">
    <property type="term" value="F:transferase activity, transferring alkyl or aryl (other than methyl) groups"/>
    <property type="evidence" value="ECO:0007669"/>
    <property type="project" value="UniProtKB-UniRule"/>
</dbReference>
<dbReference type="InterPro" id="IPR006234">
    <property type="entry name" value="O-succ-hSer_sulfhydrylase"/>
</dbReference>
<dbReference type="Gene3D" id="3.90.1150.10">
    <property type="entry name" value="Aspartate Aminotransferase, domain 1"/>
    <property type="match status" value="1"/>
</dbReference>
<keyword evidence="7" id="KW-1185">Reference proteome</keyword>
<comment type="catalytic activity">
    <reaction evidence="3">
        <text>O-succinyl-L-homoserine + hydrogen sulfide = L-homocysteine + succinate</text>
        <dbReference type="Rhea" id="RHEA:27826"/>
        <dbReference type="ChEBI" id="CHEBI:29919"/>
        <dbReference type="ChEBI" id="CHEBI:30031"/>
        <dbReference type="ChEBI" id="CHEBI:57661"/>
        <dbReference type="ChEBI" id="CHEBI:58199"/>
    </reaction>
</comment>
<dbReference type="PROSITE" id="PS00868">
    <property type="entry name" value="CYS_MET_METAB_PP"/>
    <property type="match status" value="1"/>
</dbReference>
<dbReference type="GO" id="GO:0071266">
    <property type="term" value="P:'de novo' L-methionine biosynthetic process"/>
    <property type="evidence" value="ECO:0007669"/>
    <property type="project" value="UniProtKB-UniRule"/>
</dbReference>
<gene>
    <name evidence="3" type="primary">metZ</name>
    <name evidence="6" type="ORF">FO442_03110</name>
</gene>
<dbReference type="GO" id="GO:0016846">
    <property type="term" value="F:carbon-sulfur lyase activity"/>
    <property type="evidence" value="ECO:0007669"/>
    <property type="project" value="TreeGrafter"/>
</dbReference>
<sequence length="389" mass="43119">MKNYRNETLAIRTQNERSQEAEHSVPLYLTSSYVFDDAEQMRAAFSDEIEANIYSRYSNPNVDELLEKVALLETGGAAWATATGMAAVFTTFAALLQSGDHIVSSKSVFGSTHQLFVNILPKWGISTTYVDAIDYDGYEQAIRPETKIVYIETPSNPGLDIIDIKRLAAICKAKNVLLVVDNCFATPVLQQPLKLGADIVIHSATKYMDGQGRVLGGLIVSAKEVIARIQGFARHSGPALSPFNAWILSKSLETLHLRMEKHCSQAYEIAVRLERNRQVAWVKYPFLDSHPQQVIAKDQMKYGGGIVTFEVKGGLEAGRRFLDRLNLFSLTPNLGDSRSIATHPASTTHSKLKPEEREAVGISDGLVRLSIGLEHVEDIWEDIDQALSR</sequence>
<dbReference type="OrthoDB" id="9803729at2"/>
<evidence type="ECO:0000256" key="1">
    <source>
        <dbReference type="ARBA" id="ARBA00001933"/>
    </source>
</evidence>
<dbReference type="HAMAP" id="MF_02056">
    <property type="entry name" value="MetZ"/>
    <property type="match status" value="1"/>
</dbReference>
<dbReference type="PANTHER" id="PTHR11808">
    <property type="entry name" value="TRANS-SULFURATION ENZYME FAMILY MEMBER"/>
    <property type="match status" value="1"/>
</dbReference>
<protein>
    <recommendedName>
        <fullName evidence="3">O-succinylhomoserine sulfhydrylase</fullName>
        <shortName evidence="3">OSH sulfhydrylase</shortName>
        <shortName evidence="3">OSHS sulfhydrylase</shortName>
        <ecNumber evidence="3">2.5.1.-</ecNumber>
    </recommendedName>
</protein>
<dbReference type="FunFam" id="3.90.1150.10:FF:000033">
    <property type="entry name" value="Cystathionine gamma-synthase"/>
    <property type="match status" value="1"/>
</dbReference>
<comment type="function">
    <text evidence="3">Catalyzes the formation of L-homocysteine from O-succinyl-L-homoserine (OSHS) and hydrogen sulfide.</text>
</comment>